<protein>
    <submittedName>
        <fullName evidence="1">Spo0E like sporulation regulatory protein</fullName>
    </submittedName>
</protein>
<dbReference type="RefSeq" id="WP_114300087.1">
    <property type="nucleotide sequence ID" value="NZ_QPJT01000039.1"/>
</dbReference>
<dbReference type="AlphaFoldDB" id="A0A369AJ17"/>
<evidence type="ECO:0000313" key="1">
    <source>
        <dbReference type="EMBL" id="RCX09093.1"/>
    </source>
</evidence>
<dbReference type="Proteomes" id="UP000253034">
    <property type="component" value="Unassembled WGS sequence"/>
</dbReference>
<gene>
    <name evidence="1" type="ORF">DFR58_13932</name>
</gene>
<reference evidence="1 2" key="1">
    <citation type="submission" date="2018-07" db="EMBL/GenBank/DDBJ databases">
        <title>Genomic Encyclopedia of Type Strains, Phase IV (KMG-IV): sequencing the most valuable type-strain genomes for metagenomic binning, comparative biology and taxonomic classification.</title>
        <authorList>
            <person name="Goeker M."/>
        </authorList>
    </citation>
    <scope>NUCLEOTIDE SEQUENCE [LARGE SCALE GENOMIC DNA]</scope>
    <source>
        <strain evidence="1 2">DSM 27016</strain>
    </source>
</reference>
<dbReference type="InterPro" id="IPR018540">
    <property type="entry name" value="Spo0E-like"/>
</dbReference>
<dbReference type="InterPro" id="IPR036638">
    <property type="entry name" value="HLH_DNA-bd_sf"/>
</dbReference>
<dbReference type="InterPro" id="IPR037208">
    <property type="entry name" value="Spo0E-like_sf"/>
</dbReference>
<comment type="caution">
    <text evidence="1">The sequence shown here is derived from an EMBL/GenBank/DDBJ whole genome shotgun (WGS) entry which is preliminary data.</text>
</comment>
<keyword evidence="2" id="KW-1185">Reference proteome</keyword>
<accession>A0A369AJ17</accession>
<proteinExistence type="predicted"/>
<evidence type="ECO:0000313" key="2">
    <source>
        <dbReference type="Proteomes" id="UP000253034"/>
    </source>
</evidence>
<dbReference type="EMBL" id="QPJT01000039">
    <property type="protein sequence ID" value="RCX09093.1"/>
    <property type="molecule type" value="Genomic_DNA"/>
</dbReference>
<name>A0A369AJ17_9FIRM</name>
<organism evidence="1 2">
    <name type="scientific">Anaerobacterium chartisolvens</name>
    <dbReference type="NCBI Taxonomy" id="1297424"/>
    <lineage>
        <taxon>Bacteria</taxon>
        <taxon>Bacillati</taxon>
        <taxon>Bacillota</taxon>
        <taxon>Clostridia</taxon>
        <taxon>Eubacteriales</taxon>
        <taxon>Oscillospiraceae</taxon>
        <taxon>Anaerobacterium</taxon>
    </lineage>
</organism>
<dbReference type="GO" id="GO:0046983">
    <property type="term" value="F:protein dimerization activity"/>
    <property type="evidence" value="ECO:0007669"/>
    <property type="project" value="InterPro"/>
</dbReference>
<dbReference type="Pfam" id="PF09388">
    <property type="entry name" value="SpoOE-like"/>
    <property type="match status" value="1"/>
</dbReference>
<dbReference type="SUPFAM" id="SSF140500">
    <property type="entry name" value="BAS1536-like"/>
    <property type="match status" value="1"/>
</dbReference>
<sequence>MSRELMYILISKMHIKLNKLIEASNYDLQDEEVQRYSRRLDKVLIRYNRIMEDTKNYMNTQCTYDIGNEYIRI</sequence>
<dbReference type="Gene3D" id="4.10.280.10">
    <property type="entry name" value="Helix-loop-helix DNA-binding domain"/>
    <property type="match status" value="1"/>
</dbReference>
<dbReference type="OrthoDB" id="2085688at2"/>
<dbReference type="GO" id="GO:0043937">
    <property type="term" value="P:regulation of sporulation"/>
    <property type="evidence" value="ECO:0007669"/>
    <property type="project" value="InterPro"/>
</dbReference>